<dbReference type="InterPro" id="IPR036236">
    <property type="entry name" value="Znf_C2H2_sf"/>
</dbReference>
<evidence type="ECO:0000313" key="9">
    <source>
        <dbReference type="Proteomes" id="UP001054837"/>
    </source>
</evidence>
<keyword evidence="3" id="KW-0862">Zinc</keyword>
<dbReference type="Pfam" id="PF02892">
    <property type="entry name" value="zf-BED"/>
    <property type="match status" value="1"/>
</dbReference>
<keyword evidence="2 4" id="KW-0863">Zinc-finger</keyword>
<evidence type="ECO:0000256" key="3">
    <source>
        <dbReference type="ARBA" id="ARBA00022833"/>
    </source>
</evidence>
<keyword evidence="1" id="KW-0479">Metal-binding</keyword>
<dbReference type="GO" id="GO:0008270">
    <property type="term" value="F:zinc ion binding"/>
    <property type="evidence" value="ECO:0007669"/>
    <property type="project" value="UniProtKB-KW"/>
</dbReference>
<dbReference type="GO" id="GO:0003677">
    <property type="term" value="F:DNA binding"/>
    <property type="evidence" value="ECO:0007669"/>
    <property type="project" value="InterPro"/>
</dbReference>
<keyword evidence="5" id="KW-0539">Nucleus</keyword>
<dbReference type="InterPro" id="IPR003656">
    <property type="entry name" value="Znf_BED"/>
</dbReference>
<dbReference type="SUPFAM" id="SSF57667">
    <property type="entry name" value="beta-beta-alpha zinc fingers"/>
    <property type="match status" value="1"/>
</dbReference>
<dbReference type="SMART" id="SM00614">
    <property type="entry name" value="ZnF_BED"/>
    <property type="match status" value="1"/>
</dbReference>
<dbReference type="AlphaFoldDB" id="A0AAV4TBU5"/>
<feature type="domain" description="BED-type" evidence="6">
    <location>
        <begin position="4"/>
        <end position="55"/>
    </location>
</feature>
<keyword evidence="9" id="KW-1185">Reference proteome</keyword>
<evidence type="ECO:0000256" key="1">
    <source>
        <dbReference type="ARBA" id="ARBA00022723"/>
    </source>
</evidence>
<dbReference type="Proteomes" id="UP001054837">
    <property type="component" value="Unassembled WGS sequence"/>
</dbReference>
<comment type="caution">
    <text evidence="8">The sequence shown here is derived from an EMBL/GenBank/DDBJ whole genome shotgun (WGS) entry which is preliminary data.</text>
</comment>
<evidence type="ECO:0000256" key="2">
    <source>
        <dbReference type="ARBA" id="ARBA00022771"/>
    </source>
</evidence>
<dbReference type="EMBL" id="BPLQ01009245">
    <property type="protein sequence ID" value="GIY42669.1"/>
    <property type="molecule type" value="Genomic_DNA"/>
</dbReference>
<evidence type="ECO:0000259" key="6">
    <source>
        <dbReference type="PROSITE" id="PS50808"/>
    </source>
</evidence>
<gene>
    <name evidence="8" type="ORF">CDAR_6801</name>
</gene>
<evidence type="ECO:0000313" key="8">
    <source>
        <dbReference type="EMBL" id="GIY42669.1"/>
    </source>
</evidence>
<dbReference type="PROSITE" id="PS50808">
    <property type="entry name" value="ZF_BED"/>
    <property type="match status" value="1"/>
</dbReference>
<evidence type="ECO:0000259" key="7">
    <source>
        <dbReference type="PROSITE" id="PS51031"/>
    </source>
</evidence>
<reference evidence="8 9" key="1">
    <citation type="submission" date="2021-06" db="EMBL/GenBank/DDBJ databases">
        <title>Caerostris darwini draft genome.</title>
        <authorList>
            <person name="Kono N."/>
            <person name="Arakawa K."/>
        </authorList>
    </citation>
    <scope>NUCLEOTIDE SEQUENCE [LARGE SCALE GENOMIC DNA]</scope>
</reference>
<dbReference type="InterPro" id="IPR004210">
    <property type="entry name" value="BESS_motif"/>
</dbReference>
<name>A0AAV4TBU5_9ARAC</name>
<comment type="subcellular location">
    <subcellularLocation>
        <location evidence="5">Nucleus</location>
    </subcellularLocation>
</comment>
<feature type="domain" description="BESS" evidence="7">
    <location>
        <begin position="209"/>
        <end position="247"/>
    </location>
</feature>
<evidence type="ECO:0008006" key="10">
    <source>
        <dbReference type="Google" id="ProtNLM"/>
    </source>
</evidence>
<evidence type="ECO:0000256" key="4">
    <source>
        <dbReference type="PROSITE-ProRule" id="PRU00027"/>
    </source>
</evidence>
<accession>A0AAV4TBU5</accession>
<evidence type="ECO:0000256" key="5">
    <source>
        <dbReference type="PROSITE-ProRule" id="PRU00371"/>
    </source>
</evidence>
<organism evidence="8 9">
    <name type="scientific">Caerostris darwini</name>
    <dbReference type="NCBI Taxonomy" id="1538125"/>
    <lineage>
        <taxon>Eukaryota</taxon>
        <taxon>Metazoa</taxon>
        <taxon>Ecdysozoa</taxon>
        <taxon>Arthropoda</taxon>
        <taxon>Chelicerata</taxon>
        <taxon>Arachnida</taxon>
        <taxon>Araneae</taxon>
        <taxon>Araneomorphae</taxon>
        <taxon>Entelegynae</taxon>
        <taxon>Araneoidea</taxon>
        <taxon>Araneidae</taxon>
        <taxon>Caerostris</taxon>
    </lineage>
</organism>
<dbReference type="PROSITE" id="PS51031">
    <property type="entry name" value="BESS"/>
    <property type="match status" value="1"/>
</dbReference>
<protein>
    <recommendedName>
        <fullName evidence="10">BED-type domain-containing protein</fullName>
    </recommendedName>
</protein>
<proteinExistence type="predicted"/>
<sequence length="247" mass="28440">MVPPILSTIWRYFIAIDSETTKCILCDKVYSRKGRSTTLLKNHLKNMHPHKYYLYIAGREPSVAAKDDEDKKKDDEGDDEKSDFLKRCGFRFKRSRDEAGSSRFWDLPFSENCRTISSTYPETTTQATATTEAADVETKKTLDELEEQYNQAINSCFNAAELNDSSHDSSITLARHFSEPDSRPRKRFRFDPLVPETTSENNPVLRPTTDPDEMMLLSQIPVIKKFSPSTKLLFQIQYLKLVQTFKG</sequence>
<dbReference type="GO" id="GO:0005634">
    <property type="term" value="C:nucleus"/>
    <property type="evidence" value="ECO:0007669"/>
    <property type="project" value="UniProtKB-SubCell"/>
</dbReference>